<protein>
    <submittedName>
        <fullName evidence="1">Uncharacterized protein</fullName>
    </submittedName>
</protein>
<dbReference type="Proteomes" id="UP000291130">
    <property type="component" value="Chromosome"/>
</dbReference>
<dbReference type="KEGG" id="ptk:EXN22_19915"/>
<gene>
    <name evidence="1" type="ORF">EXN22_19915</name>
</gene>
<reference evidence="1 2" key="1">
    <citation type="submission" date="2019-02" db="EMBL/GenBank/DDBJ databases">
        <title>Complete genome sequence of Pseudomonas sp. SNU WT1 isolated from rainbow trout.</title>
        <authorList>
            <person name="Oh W.T."/>
            <person name="Park S.C."/>
        </authorList>
    </citation>
    <scope>NUCLEOTIDE SEQUENCE [LARGE SCALE GENOMIC DNA]</scope>
    <source>
        <strain evidence="1 2">SNU WT1</strain>
    </source>
</reference>
<evidence type="ECO:0000313" key="1">
    <source>
        <dbReference type="EMBL" id="QBF27840.1"/>
    </source>
</evidence>
<name>A0A411MMD8_9PSED</name>
<accession>A0A411MMD8</accession>
<proteinExistence type="predicted"/>
<keyword evidence="2" id="KW-1185">Reference proteome</keyword>
<sequence length="121" mass="13540">MDAPLTDHEYEVLHDFVSAISCRDSETLRLRHQISPAVIEEIYEALDDCFPDARSLAICARNQAQQQIGGGRPFIDNFQTNEANTGIECILFADGCPSEAILHAELKTNDSTTRLHFKYIA</sequence>
<dbReference type="OrthoDB" id="8706096at2"/>
<organism evidence="1 2">
    <name type="scientific">Pseudomonas tructae</name>
    <dbReference type="NCBI Taxonomy" id="2518644"/>
    <lineage>
        <taxon>Bacteria</taxon>
        <taxon>Pseudomonadati</taxon>
        <taxon>Pseudomonadota</taxon>
        <taxon>Gammaproteobacteria</taxon>
        <taxon>Pseudomonadales</taxon>
        <taxon>Pseudomonadaceae</taxon>
        <taxon>Pseudomonas</taxon>
    </lineage>
</organism>
<dbReference type="AlphaFoldDB" id="A0A411MMD8"/>
<dbReference type="EMBL" id="CP035952">
    <property type="protein sequence ID" value="QBF27840.1"/>
    <property type="molecule type" value="Genomic_DNA"/>
</dbReference>
<dbReference type="RefSeq" id="WP_130265677.1">
    <property type="nucleotide sequence ID" value="NZ_CP035952.1"/>
</dbReference>
<evidence type="ECO:0000313" key="2">
    <source>
        <dbReference type="Proteomes" id="UP000291130"/>
    </source>
</evidence>